<evidence type="ECO:0000259" key="4">
    <source>
        <dbReference type="PROSITE" id="PS01124"/>
    </source>
</evidence>
<dbReference type="eggNOG" id="COG2207">
    <property type="taxonomic scope" value="Bacteria"/>
</dbReference>
<organism evidence="5 6">
    <name type="scientific">Vibrio sinaloensis DSM 21326</name>
    <dbReference type="NCBI Taxonomy" id="945550"/>
    <lineage>
        <taxon>Bacteria</taxon>
        <taxon>Pseudomonadati</taxon>
        <taxon>Pseudomonadota</taxon>
        <taxon>Gammaproteobacteria</taxon>
        <taxon>Vibrionales</taxon>
        <taxon>Vibrionaceae</taxon>
        <taxon>Vibrio</taxon>
        <taxon>Vibrio oreintalis group</taxon>
    </lineage>
</organism>
<dbReference type="InterPro" id="IPR009057">
    <property type="entry name" value="Homeodomain-like_sf"/>
</dbReference>
<evidence type="ECO:0000256" key="2">
    <source>
        <dbReference type="ARBA" id="ARBA00023125"/>
    </source>
</evidence>
<keyword evidence="2" id="KW-0238">DNA-binding</keyword>
<dbReference type="InterPro" id="IPR018062">
    <property type="entry name" value="HTH_AraC-typ_CS"/>
</dbReference>
<feature type="domain" description="HTH araC/xylS-type" evidence="4">
    <location>
        <begin position="167"/>
        <end position="266"/>
    </location>
</feature>
<comment type="caution">
    <text evidence="5">The sequence shown here is derived from an EMBL/GenBank/DDBJ whole genome shotgun (WGS) entry which is preliminary data.</text>
</comment>
<dbReference type="EMBL" id="AEVT01000117">
    <property type="protein sequence ID" value="EGA68220.1"/>
    <property type="molecule type" value="Genomic_DNA"/>
</dbReference>
<dbReference type="GO" id="GO:0043565">
    <property type="term" value="F:sequence-specific DNA binding"/>
    <property type="evidence" value="ECO:0007669"/>
    <property type="project" value="InterPro"/>
</dbReference>
<keyword evidence="3" id="KW-0804">Transcription</keyword>
<dbReference type="PANTHER" id="PTHR43280">
    <property type="entry name" value="ARAC-FAMILY TRANSCRIPTIONAL REGULATOR"/>
    <property type="match status" value="1"/>
</dbReference>
<name>E8MD44_PHOS4</name>
<evidence type="ECO:0000313" key="6">
    <source>
        <dbReference type="Proteomes" id="UP000006228"/>
    </source>
</evidence>
<dbReference type="PROSITE" id="PS00041">
    <property type="entry name" value="HTH_ARAC_FAMILY_1"/>
    <property type="match status" value="1"/>
</dbReference>
<dbReference type="InterPro" id="IPR018060">
    <property type="entry name" value="HTH_AraC"/>
</dbReference>
<gene>
    <name evidence="5" type="ORF">VISI1226_15806</name>
</gene>
<evidence type="ECO:0000313" key="5">
    <source>
        <dbReference type="EMBL" id="EGA68220.1"/>
    </source>
</evidence>
<dbReference type="PRINTS" id="PR00032">
    <property type="entry name" value="HTHARAC"/>
</dbReference>
<accession>E8MD44</accession>
<proteinExistence type="predicted"/>
<dbReference type="InterPro" id="IPR020449">
    <property type="entry name" value="Tscrpt_reg_AraC-type_HTH"/>
</dbReference>
<dbReference type="Gene3D" id="1.10.10.60">
    <property type="entry name" value="Homeodomain-like"/>
    <property type="match status" value="2"/>
</dbReference>
<keyword evidence="1" id="KW-0805">Transcription regulation</keyword>
<sequence>MRSPFANLILKLLLSTKLGLAEVNVLHSGYWLGQSTSFISKDLIRDLDEYFDLKDYGFDVSVLSESDIHFCFFYYQDSYHSLFLTAAKLCQNLEKSLVLFHKGDLGEDVKSLEVVFKTYDLSTPMEDEWAKKLSEQIHYQYTKHQEILEIHRLTSMIQKQNVSKDLIEILRYIDKNLSRTIREEDVAEYCHYSVTYFSKFFHKTIGVSFRDYLVLKRINLAKQLLTTERKEKISFIAFQCGYHDVSYFSRIFKKKTGLSPAVYRQLH</sequence>
<evidence type="ECO:0000256" key="1">
    <source>
        <dbReference type="ARBA" id="ARBA00023015"/>
    </source>
</evidence>
<dbReference type="AlphaFoldDB" id="E8MD44"/>
<dbReference type="PANTHER" id="PTHR43280:SF28">
    <property type="entry name" value="HTH-TYPE TRANSCRIPTIONAL ACTIVATOR RHAS"/>
    <property type="match status" value="1"/>
</dbReference>
<dbReference type="GO" id="GO:0003700">
    <property type="term" value="F:DNA-binding transcription factor activity"/>
    <property type="evidence" value="ECO:0007669"/>
    <property type="project" value="InterPro"/>
</dbReference>
<dbReference type="PROSITE" id="PS01124">
    <property type="entry name" value="HTH_ARAC_FAMILY_2"/>
    <property type="match status" value="1"/>
</dbReference>
<dbReference type="Pfam" id="PF12833">
    <property type="entry name" value="HTH_18"/>
    <property type="match status" value="1"/>
</dbReference>
<evidence type="ECO:0000256" key="3">
    <source>
        <dbReference type="ARBA" id="ARBA00023163"/>
    </source>
</evidence>
<dbReference type="SMART" id="SM00342">
    <property type="entry name" value="HTH_ARAC"/>
    <property type="match status" value="1"/>
</dbReference>
<reference evidence="5 6" key="1">
    <citation type="journal article" date="2012" name="Int. J. Syst. Evol. Microbiol.">
        <title>Vibrio caribbeanicus sp. nov., isolated from the marine sponge Scleritoderma cyanea.</title>
        <authorList>
            <person name="Hoffmann M."/>
            <person name="Monday S.R."/>
            <person name="Allard M.W."/>
            <person name="Strain E.A."/>
            <person name="Whittaker P."/>
            <person name="Naum M."/>
            <person name="McCarthy P.J."/>
            <person name="Lopez J.V."/>
            <person name="Fischer M."/>
            <person name="Brown E.W."/>
        </authorList>
    </citation>
    <scope>NUCLEOTIDE SEQUENCE [LARGE SCALE GENOMIC DNA]</scope>
    <source>
        <strain evidence="6">DSMZ 21326</strain>
    </source>
</reference>
<protein>
    <recommendedName>
        <fullName evidence="4">HTH araC/xylS-type domain-containing protein</fullName>
    </recommendedName>
</protein>
<dbReference type="Proteomes" id="UP000006228">
    <property type="component" value="Unassembled WGS sequence"/>
</dbReference>
<dbReference type="SUPFAM" id="SSF46689">
    <property type="entry name" value="Homeodomain-like"/>
    <property type="match status" value="2"/>
</dbReference>